<reference evidence="1 2" key="1">
    <citation type="submission" date="2023-10" db="EMBL/GenBank/DDBJ databases">
        <title>Bacteria for the degradation of biodegradable plastic PBAT(Polybutylene adipate terephthalate).</title>
        <authorList>
            <person name="Weon H.-Y."/>
            <person name="Yeon J."/>
        </authorList>
    </citation>
    <scope>NUCLEOTIDE SEQUENCE [LARGE SCALE GENOMIC DNA]</scope>
    <source>
        <strain evidence="1 2">SBD 7-3</strain>
    </source>
</reference>
<protein>
    <submittedName>
        <fullName evidence="1">Uncharacterized protein</fullName>
    </submittedName>
</protein>
<dbReference type="Proteomes" id="UP001303946">
    <property type="component" value="Chromosome"/>
</dbReference>
<name>A0ABZ0D623_9BURK</name>
<proteinExistence type="predicted"/>
<dbReference type="RefSeq" id="WP_316703713.1">
    <property type="nucleotide sequence ID" value="NZ_CP136336.1"/>
</dbReference>
<dbReference type="EMBL" id="CP136336">
    <property type="protein sequence ID" value="WOB10815.1"/>
    <property type="molecule type" value="Genomic_DNA"/>
</dbReference>
<sequence>MATPEILSNPFALMMNPAEVLEAVARSTRLDHLQRRICRPLDKPVIAKKEFSMDDYDVAIDNELETD</sequence>
<evidence type="ECO:0000313" key="2">
    <source>
        <dbReference type="Proteomes" id="UP001303946"/>
    </source>
</evidence>
<keyword evidence="2" id="KW-1185">Reference proteome</keyword>
<gene>
    <name evidence="1" type="ORF">RXV79_12345</name>
</gene>
<organism evidence="1 2">
    <name type="scientific">Piscinibacter gummiphilus</name>
    <dbReference type="NCBI Taxonomy" id="946333"/>
    <lineage>
        <taxon>Bacteria</taxon>
        <taxon>Pseudomonadati</taxon>
        <taxon>Pseudomonadota</taxon>
        <taxon>Betaproteobacteria</taxon>
        <taxon>Burkholderiales</taxon>
        <taxon>Sphaerotilaceae</taxon>
        <taxon>Piscinibacter</taxon>
    </lineage>
</organism>
<evidence type="ECO:0000313" key="1">
    <source>
        <dbReference type="EMBL" id="WOB10815.1"/>
    </source>
</evidence>
<accession>A0ABZ0D623</accession>